<evidence type="ECO:0000259" key="4">
    <source>
        <dbReference type="Pfam" id="PF19038"/>
    </source>
</evidence>
<feature type="domain" description="FUZ/MON1/HPS1 second Longin" evidence="3">
    <location>
        <begin position="192"/>
        <end position="318"/>
    </location>
</feature>
<dbReference type="GO" id="GO:0016192">
    <property type="term" value="P:vesicle-mediated transport"/>
    <property type="evidence" value="ECO:0007669"/>
    <property type="project" value="InterPro"/>
</dbReference>
<dbReference type="RefSeq" id="XP_026289736.1">
    <property type="nucleotide sequence ID" value="XM_026433951.2"/>
</dbReference>
<dbReference type="InterPro" id="IPR043972">
    <property type="entry name" value="FUZ/MON1/HPS1_longin_1"/>
</dbReference>
<gene>
    <name evidence="6" type="primary">LOC113214552</name>
</gene>
<dbReference type="Pfam" id="PF19037">
    <property type="entry name" value="Fuz_longin_2"/>
    <property type="match status" value="1"/>
</dbReference>
<evidence type="ECO:0000313" key="6">
    <source>
        <dbReference type="RefSeq" id="XP_026289736.1"/>
    </source>
</evidence>
<evidence type="ECO:0000259" key="2">
    <source>
        <dbReference type="Pfam" id="PF19036"/>
    </source>
</evidence>
<dbReference type="CTD" id="3257"/>
<dbReference type="Pfam" id="PF19038">
    <property type="entry name" value="Fuz_longin_3"/>
    <property type="match status" value="1"/>
</dbReference>
<keyword evidence="5" id="KW-1185">Reference proteome</keyword>
<sequence length="656" mass="73131">MRCILIFDHLNDILYTKCNSKFIQHVRKLAKSQGLLPQTESAGEESKLSPNIIIQLFSPMVTSQRVMSCQFGNSYTFIQCQDGTNMVFDEYMGYLFIHIGSEEVNWLKRGLGVCISFVKHLCGPDVSLLKINQSRSDLLTQLMDTWISLQDSEQWLLVEAVEQLTVNAELSGATLKTLQTAVDKMRSVDELQRVHAMILVRNKFLSLYSSKNTQDLSAADLLFLNILTETVHDKESQPKTNTTQSDSGLSGESSDEFYSPSGSAESSPSVSPKPIRRFPSCTLNESVSPIRVTVSHDLISHLVLLSGVPYAVHMASMAPGVTLLLMVQTPMGPLCNGLSDALQALNVLQTLQVQKDLDGVKLAFEALDGSMKRSLDALKKIKATASSIETCSSKLQGLWDFIRRKYIEYMKTTEPDCLLRIESSSAGFQSLLCELLWRTCLDSIALRAAVSGIESGADHVRKGLHDFSSFLQVKALCNFTLGSRASLTINKYLEEFPGLVHFIYVDRSNHRVTAPSLDFSAQETVTLTKKKIWWMVELSRSHLQDGHFALMWKDTTFNYAYFLWFEDSSGSPLKPKVLPTSALKNFPLPGVMCGDFYSKLIECCFPKTSPNKIRCFELMCIHLGLATSSCVLEHSRRLAATIWEVTGMPGSPLDLL</sequence>
<dbReference type="GO" id="GO:0005085">
    <property type="term" value="F:guanyl-nucleotide exchange factor activity"/>
    <property type="evidence" value="ECO:0007669"/>
    <property type="project" value="TreeGrafter"/>
</dbReference>
<feature type="compositionally biased region" description="Low complexity" evidence="1">
    <location>
        <begin position="259"/>
        <end position="273"/>
    </location>
</feature>
<name>A0A6J1TFZ6_FRAOC</name>
<feature type="domain" description="FUZ/MON1/HPS1 first Longin" evidence="2">
    <location>
        <begin position="2"/>
        <end position="149"/>
    </location>
</feature>
<dbReference type="InterPro" id="IPR043970">
    <property type="entry name" value="FUZ/MON1/HPS1_longin_3"/>
</dbReference>
<accession>A0A6J1TFZ6</accession>
<evidence type="ECO:0000313" key="5">
    <source>
        <dbReference type="Proteomes" id="UP000504606"/>
    </source>
</evidence>
<feature type="region of interest" description="Disordered" evidence="1">
    <location>
        <begin position="233"/>
        <end position="274"/>
    </location>
</feature>
<dbReference type="OrthoDB" id="10255234at2759"/>
<dbReference type="PANTHER" id="PTHR12761">
    <property type="entry name" value="HERMANSKY-PUDLAK SYNDROME PROTEIN 1"/>
    <property type="match status" value="1"/>
</dbReference>
<reference evidence="6" key="1">
    <citation type="submission" date="2025-08" db="UniProtKB">
        <authorList>
            <consortium name="RefSeq"/>
        </authorList>
    </citation>
    <scope>IDENTIFICATION</scope>
    <source>
        <tissue evidence="6">Whole organism</tissue>
    </source>
</reference>
<feature type="domain" description="FUZ/MON1/HPS1 third Longin" evidence="4">
    <location>
        <begin position="498"/>
        <end position="644"/>
    </location>
</feature>
<organism evidence="5 6">
    <name type="scientific">Frankliniella occidentalis</name>
    <name type="common">Western flower thrips</name>
    <name type="synonym">Euthrips occidentalis</name>
    <dbReference type="NCBI Taxonomy" id="133901"/>
    <lineage>
        <taxon>Eukaryota</taxon>
        <taxon>Metazoa</taxon>
        <taxon>Ecdysozoa</taxon>
        <taxon>Arthropoda</taxon>
        <taxon>Hexapoda</taxon>
        <taxon>Insecta</taxon>
        <taxon>Pterygota</taxon>
        <taxon>Neoptera</taxon>
        <taxon>Paraneoptera</taxon>
        <taxon>Thysanoptera</taxon>
        <taxon>Terebrantia</taxon>
        <taxon>Thripoidea</taxon>
        <taxon>Thripidae</taxon>
        <taxon>Frankliniella</taxon>
    </lineage>
</organism>
<dbReference type="PANTHER" id="PTHR12761:SF1">
    <property type="entry name" value="BLOC-3 COMPLEX MEMBER HPS1"/>
    <property type="match status" value="1"/>
</dbReference>
<dbReference type="KEGG" id="foc:113214552"/>
<dbReference type="AlphaFoldDB" id="A0A6J1TFZ6"/>
<evidence type="ECO:0000259" key="3">
    <source>
        <dbReference type="Pfam" id="PF19037"/>
    </source>
</evidence>
<dbReference type="Pfam" id="PF19036">
    <property type="entry name" value="Fuz_longin_1"/>
    <property type="match status" value="1"/>
</dbReference>
<dbReference type="InterPro" id="IPR043971">
    <property type="entry name" value="FUZ/MON1/HPS1_longin_2"/>
</dbReference>
<evidence type="ECO:0000256" key="1">
    <source>
        <dbReference type="SAM" id="MobiDB-lite"/>
    </source>
</evidence>
<dbReference type="InterPro" id="IPR026053">
    <property type="entry name" value="HPS1"/>
</dbReference>
<proteinExistence type="predicted"/>
<dbReference type="GO" id="GO:0031085">
    <property type="term" value="C:BLOC-3 complex"/>
    <property type="evidence" value="ECO:0007669"/>
    <property type="project" value="TreeGrafter"/>
</dbReference>
<dbReference type="Proteomes" id="UP000504606">
    <property type="component" value="Unplaced"/>
</dbReference>
<dbReference type="GeneID" id="113214552"/>
<protein>
    <submittedName>
        <fullName evidence="6">BLOC-3 complex member HPS1</fullName>
    </submittedName>
</protein>